<evidence type="ECO:0000313" key="1">
    <source>
        <dbReference type="EMBL" id="KAF7921249.1"/>
    </source>
</evidence>
<comment type="caution">
    <text evidence="1">The sequence shown here is derived from an EMBL/GenBank/DDBJ whole genome shotgun (WGS) entry which is preliminary data.</text>
</comment>
<dbReference type="Proteomes" id="UP000783213">
    <property type="component" value="Unassembled WGS sequence"/>
</dbReference>
<protein>
    <submittedName>
        <fullName evidence="1">Uncharacterized protein</fullName>
    </submittedName>
</protein>
<organism evidence="1 2">
    <name type="scientific">Botrytis deweyae</name>
    <dbReference type="NCBI Taxonomy" id="2478750"/>
    <lineage>
        <taxon>Eukaryota</taxon>
        <taxon>Fungi</taxon>
        <taxon>Dikarya</taxon>
        <taxon>Ascomycota</taxon>
        <taxon>Pezizomycotina</taxon>
        <taxon>Leotiomycetes</taxon>
        <taxon>Helotiales</taxon>
        <taxon>Sclerotiniaceae</taxon>
        <taxon>Botrytis</taxon>
    </lineage>
</organism>
<dbReference type="EMBL" id="RCSX01000023">
    <property type="protein sequence ID" value="KAF7921249.1"/>
    <property type="molecule type" value="Genomic_DNA"/>
</dbReference>
<sequence length="651" mass="73378">MQENISTAPRRGRPISVREYLQTKQGQRWLTDMKSHKTRPNGSKTLSPLGDVGTAWDVIAWVQRIAGGGSKNVTPKDLAKLGDEIIRAIRESQEQMQGQIGEIGDTVRKLPGQIDDLENLVKEMREAEESGDKKRHEQIVRQLDIILDEQRRNTLRIIDNINVVGENVTRMWNDMNEQFGEMMKQLSQITNMLVDIAGQISEILAAVQKAVEGIEEIKKKVDFTTIIGMINEHQSRIMYAIDIAYDITITSIENPSSSSDEDPEEPSTIQVNTEELLEWARKTVDLTNGLPYHLYCFHRVLIGDNLLGKSFFASYFELLIPYRETFGPTVARIVTNLVAFQAQGFGVLDKARQILELPALDYSQTIKSRVEEQLRSATFQLEEKFQFDELDLIRYDGRPEIVSISTEYKVHSNEECLYWTVTDNSSALSTVDLSTNTTCEFGLIVPGQPKLRGILSVKLYMPGNEDPFDFGWVWPFQRDGDTSSFDAKAIKIDPQFAIVGLQFVPDKGEQIGRIVPMVSPVDEVTGRTRWHGVGGEIYLAQQSPEPATMQGHALGDGLGISGYIMDEAWRGGRMTGLKMVHWKNDGGETERVFLSSLSTRWEGDTWLPSQIVPSAEVTYTPVTLPIPREQRLTAKFVQRTISAQPTAKVYD</sequence>
<dbReference type="GeneID" id="62235448"/>
<accession>A0ABQ7IE64</accession>
<evidence type="ECO:0000313" key="2">
    <source>
        <dbReference type="Proteomes" id="UP000783213"/>
    </source>
</evidence>
<name>A0ABQ7IE64_9HELO</name>
<reference evidence="1 2" key="1">
    <citation type="journal article" date="2020" name="Genome Biol. Evol.">
        <title>Comparative genomics of Sclerotiniaceae.</title>
        <authorList>
            <person name="Valero Jimenez C.A."/>
            <person name="Steentjes M."/>
            <person name="Scholten O.E."/>
            <person name="Van Kan J.A.L."/>
        </authorList>
    </citation>
    <scope>NUCLEOTIDE SEQUENCE [LARGE SCALE GENOMIC DNA]</scope>
    <source>
        <strain evidence="1 2">B1</strain>
    </source>
</reference>
<dbReference type="Gene3D" id="1.10.287.950">
    <property type="entry name" value="Methyl-accepting chemotaxis protein"/>
    <property type="match status" value="1"/>
</dbReference>
<proteinExistence type="predicted"/>
<keyword evidence="2" id="KW-1185">Reference proteome</keyword>
<dbReference type="RefSeq" id="XP_038807379.1">
    <property type="nucleotide sequence ID" value="XM_038956298.1"/>
</dbReference>
<gene>
    <name evidence="1" type="ORF">EAE98_008675</name>
</gene>